<evidence type="ECO:0000313" key="2">
    <source>
        <dbReference type="EMBL" id="KKL71937.1"/>
    </source>
</evidence>
<protein>
    <submittedName>
        <fullName evidence="2">Uncharacterized protein</fullName>
    </submittedName>
</protein>
<sequence>MSFLRPEAKEGLWRWREVLTGAAVALIGLWLVLGPGLLLAIPGYVLVIAGGAFILIGVQRIRFRKTGLGAGAVQIDEGQISYFGPLTGGVVALREIERLSLERGNYPAHWKLEQPGQQPVLIPVNAAGADGLFDAFAALPGLRTERMLAELSDDKTLSVVIWERKPLRPRTALLH</sequence>
<accession>A0A0F9H9U9</accession>
<name>A0A0F9H9U9_9ZZZZ</name>
<feature type="transmembrane region" description="Helical" evidence="1">
    <location>
        <begin position="12"/>
        <end position="33"/>
    </location>
</feature>
<reference evidence="2" key="1">
    <citation type="journal article" date="2015" name="Nature">
        <title>Complex archaea that bridge the gap between prokaryotes and eukaryotes.</title>
        <authorList>
            <person name="Spang A."/>
            <person name="Saw J.H."/>
            <person name="Jorgensen S.L."/>
            <person name="Zaremba-Niedzwiedzka K."/>
            <person name="Martijn J."/>
            <person name="Lind A.E."/>
            <person name="van Eijk R."/>
            <person name="Schleper C."/>
            <person name="Guy L."/>
            <person name="Ettema T.J."/>
        </authorList>
    </citation>
    <scope>NUCLEOTIDE SEQUENCE</scope>
</reference>
<gene>
    <name evidence="2" type="ORF">LCGC14_2089920</name>
</gene>
<feature type="transmembrane region" description="Helical" evidence="1">
    <location>
        <begin position="39"/>
        <end position="58"/>
    </location>
</feature>
<organism evidence="2">
    <name type="scientific">marine sediment metagenome</name>
    <dbReference type="NCBI Taxonomy" id="412755"/>
    <lineage>
        <taxon>unclassified sequences</taxon>
        <taxon>metagenomes</taxon>
        <taxon>ecological metagenomes</taxon>
    </lineage>
</organism>
<dbReference type="EMBL" id="LAZR01025430">
    <property type="protein sequence ID" value="KKL71937.1"/>
    <property type="molecule type" value="Genomic_DNA"/>
</dbReference>
<keyword evidence="1" id="KW-1133">Transmembrane helix</keyword>
<keyword evidence="1" id="KW-0812">Transmembrane</keyword>
<proteinExistence type="predicted"/>
<evidence type="ECO:0000256" key="1">
    <source>
        <dbReference type="SAM" id="Phobius"/>
    </source>
</evidence>
<comment type="caution">
    <text evidence="2">The sequence shown here is derived from an EMBL/GenBank/DDBJ whole genome shotgun (WGS) entry which is preliminary data.</text>
</comment>
<keyword evidence="1" id="KW-0472">Membrane</keyword>
<dbReference type="AlphaFoldDB" id="A0A0F9H9U9"/>